<evidence type="ECO:0000313" key="5">
    <source>
        <dbReference type="Proteomes" id="UP001597083"/>
    </source>
</evidence>
<evidence type="ECO:0000313" key="4">
    <source>
        <dbReference type="EMBL" id="MFD0852479.1"/>
    </source>
</evidence>
<comment type="similarity">
    <text evidence="1">Belongs to the glycosyl hydrolase 3 family.</text>
</comment>
<name>A0ABW3CDC3_9ACTN</name>
<feature type="non-terminal residue" evidence="4">
    <location>
        <position position="1"/>
    </location>
</feature>
<dbReference type="PANTHER" id="PTHR30480:SF13">
    <property type="entry name" value="BETA-HEXOSAMINIDASE"/>
    <property type="match status" value="1"/>
</dbReference>
<feature type="domain" description="Glycoside hydrolase family 3 C-terminal" evidence="3">
    <location>
        <begin position="9"/>
        <end position="183"/>
    </location>
</feature>
<keyword evidence="5" id="KW-1185">Reference proteome</keyword>
<dbReference type="Gene3D" id="3.40.50.1700">
    <property type="entry name" value="Glycoside hydrolase family 3 C-terminal domain"/>
    <property type="match status" value="1"/>
</dbReference>
<evidence type="ECO:0000259" key="3">
    <source>
        <dbReference type="Pfam" id="PF01915"/>
    </source>
</evidence>
<dbReference type="InterPro" id="IPR050226">
    <property type="entry name" value="NagZ_Beta-hexosaminidase"/>
</dbReference>
<protein>
    <submittedName>
        <fullName evidence="4">Glycoside hydrolase family 3 C-terminal domain-containing protein</fullName>
    </submittedName>
</protein>
<dbReference type="InterPro" id="IPR002772">
    <property type="entry name" value="Glyco_hydro_3_C"/>
</dbReference>
<organism evidence="4 5">
    <name type="scientific">Actinomadura adrarensis</name>
    <dbReference type="NCBI Taxonomy" id="1819600"/>
    <lineage>
        <taxon>Bacteria</taxon>
        <taxon>Bacillati</taxon>
        <taxon>Actinomycetota</taxon>
        <taxon>Actinomycetes</taxon>
        <taxon>Streptosporangiales</taxon>
        <taxon>Thermomonosporaceae</taxon>
        <taxon>Actinomadura</taxon>
    </lineage>
</organism>
<sequence length="185" mass="19592">QRATDRTTTLVRNDAGLLPLAPDARNVLVTGWGVTTTATIATEVGKRGASTTVQETGLSPNQARIDQAVAAARNSDLVVAVTNRAWDIQEGSPHNGPGQMNLVKALAATGKPVVVIAARDPYDIAYFTEVPTYVATYSYTAEALRSVVKVLFGEIEPRGRLPVTIPVQDQSATLYPFGHGLGYSG</sequence>
<dbReference type="GO" id="GO:0016787">
    <property type="term" value="F:hydrolase activity"/>
    <property type="evidence" value="ECO:0007669"/>
    <property type="project" value="UniProtKB-KW"/>
</dbReference>
<evidence type="ECO:0000256" key="2">
    <source>
        <dbReference type="ARBA" id="ARBA00022801"/>
    </source>
</evidence>
<dbReference type="InterPro" id="IPR036881">
    <property type="entry name" value="Glyco_hydro_3_C_sf"/>
</dbReference>
<proteinExistence type="inferred from homology"/>
<evidence type="ECO:0000256" key="1">
    <source>
        <dbReference type="ARBA" id="ARBA00005336"/>
    </source>
</evidence>
<dbReference type="EMBL" id="JBHTIR010001383">
    <property type="protein sequence ID" value="MFD0852479.1"/>
    <property type="molecule type" value="Genomic_DNA"/>
</dbReference>
<dbReference type="Proteomes" id="UP001597083">
    <property type="component" value="Unassembled WGS sequence"/>
</dbReference>
<gene>
    <name evidence="4" type="ORF">ACFQ07_09610</name>
</gene>
<keyword evidence="2 4" id="KW-0378">Hydrolase</keyword>
<dbReference type="Pfam" id="PF01915">
    <property type="entry name" value="Glyco_hydro_3_C"/>
    <property type="match status" value="1"/>
</dbReference>
<accession>A0ABW3CDC3</accession>
<reference evidence="5" key="1">
    <citation type="journal article" date="2019" name="Int. J. Syst. Evol. Microbiol.">
        <title>The Global Catalogue of Microorganisms (GCM) 10K type strain sequencing project: providing services to taxonomists for standard genome sequencing and annotation.</title>
        <authorList>
            <consortium name="The Broad Institute Genomics Platform"/>
            <consortium name="The Broad Institute Genome Sequencing Center for Infectious Disease"/>
            <person name="Wu L."/>
            <person name="Ma J."/>
        </authorList>
    </citation>
    <scope>NUCLEOTIDE SEQUENCE [LARGE SCALE GENOMIC DNA]</scope>
    <source>
        <strain evidence="5">JCM 31696</strain>
    </source>
</reference>
<dbReference type="PANTHER" id="PTHR30480">
    <property type="entry name" value="BETA-HEXOSAMINIDASE-RELATED"/>
    <property type="match status" value="1"/>
</dbReference>
<comment type="caution">
    <text evidence="4">The sequence shown here is derived from an EMBL/GenBank/DDBJ whole genome shotgun (WGS) entry which is preliminary data.</text>
</comment>
<dbReference type="SUPFAM" id="SSF52279">
    <property type="entry name" value="Beta-D-glucan exohydrolase, C-terminal domain"/>
    <property type="match status" value="1"/>
</dbReference>